<accession>A0A8H5F6A3</accession>
<evidence type="ECO:0000313" key="3">
    <source>
        <dbReference type="Proteomes" id="UP000567179"/>
    </source>
</evidence>
<gene>
    <name evidence="2" type="ORF">D9619_009985</name>
</gene>
<reference evidence="2 3" key="1">
    <citation type="journal article" date="2020" name="ISME J.">
        <title>Uncovering the hidden diversity of litter-decomposition mechanisms in mushroom-forming fungi.</title>
        <authorList>
            <person name="Floudas D."/>
            <person name="Bentzer J."/>
            <person name="Ahren D."/>
            <person name="Johansson T."/>
            <person name="Persson P."/>
            <person name="Tunlid A."/>
        </authorList>
    </citation>
    <scope>NUCLEOTIDE SEQUENCE [LARGE SCALE GENOMIC DNA]</scope>
    <source>
        <strain evidence="2 3">CBS 101986</strain>
    </source>
</reference>
<dbReference type="Proteomes" id="UP000567179">
    <property type="component" value="Unassembled WGS sequence"/>
</dbReference>
<feature type="region of interest" description="Disordered" evidence="1">
    <location>
        <begin position="40"/>
        <end position="113"/>
    </location>
</feature>
<feature type="compositionally biased region" description="Polar residues" evidence="1">
    <location>
        <begin position="71"/>
        <end position="83"/>
    </location>
</feature>
<evidence type="ECO:0000313" key="2">
    <source>
        <dbReference type="EMBL" id="KAF5325271.1"/>
    </source>
</evidence>
<organism evidence="2 3">
    <name type="scientific">Psilocybe cf. subviscida</name>
    <dbReference type="NCBI Taxonomy" id="2480587"/>
    <lineage>
        <taxon>Eukaryota</taxon>
        <taxon>Fungi</taxon>
        <taxon>Dikarya</taxon>
        <taxon>Basidiomycota</taxon>
        <taxon>Agaricomycotina</taxon>
        <taxon>Agaricomycetes</taxon>
        <taxon>Agaricomycetidae</taxon>
        <taxon>Agaricales</taxon>
        <taxon>Agaricineae</taxon>
        <taxon>Strophariaceae</taxon>
        <taxon>Psilocybe</taxon>
    </lineage>
</organism>
<dbReference type="EMBL" id="JAACJJ010000015">
    <property type="protein sequence ID" value="KAF5325271.1"/>
    <property type="molecule type" value="Genomic_DNA"/>
</dbReference>
<evidence type="ECO:0000256" key="1">
    <source>
        <dbReference type="SAM" id="MobiDB-lite"/>
    </source>
</evidence>
<feature type="compositionally biased region" description="Basic and acidic residues" evidence="1">
    <location>
        <begin position="87"/>
        <end position="112"/>
    </location>
</feature>
<comment type="caution">
    <text evidence="2">The sequence shown here is derived from an EMBL/GenBank/DDBJ whole genome shotgun (WGS) entry which is preliminary data.</text>
</comment>
<feature type="compositionally biased region" description="Low complexity" evidence="1">
    <location>
        <begin position="49"/>
        <end position="59"/>
    </location>
</feature>
<dbReference type="AlphaFoldDB" id="A0A8H5F6A3"/>
<proteinExistence type="predicted"/>
<keyword evidence="3" id="KW-1185">Reference proteome</keyword>
<protein>
    <submittedName>
        <fullName evidence="2">Uncharacterized protein</fullName>
    </submittedName>
</protein>
<sequence length="269" mass="30436">MHLDYVLHDEHVHIKGGYDPVRDAIDAEWKSKMPVAQLASLSGNKEDASYTTSDSASTSRPEGEQIGPPSQAVSVQDLENQRPSPEYGHEELPDVGEESGKDSPPFEEKDGQVDLDTLRVNGGEQQDVGYASDKAEQDGDGIQARTEVHIRLHMTRTDTNVAHLRSYLSSDYPAFPRPIPSPARRRWFFAIDATKHLIRVQRMGWPYVKGKLAERRLYLDLKLRESTGLITDDDLERLMDLTKHLPSSQTRLYESLTRFLLGRSYAFKT</sequence>
<name>A0A8H5F6A3_9AGAR</name>